<dbReference type="CDD" id="cd03784">
    <property type="entry name" value="GT1_Gtf-like"/>
    <property type="match status" value="1"/>
</dbReference>
<dbReference type="SUPFAM" id="SSF53756">
    <property type="entry name" value="UDP-Glycosyltransferase/glycogen phosphorylase"/>
    <property type="match status" value="1"/>
</dbReference>
<evidence type="ECO:0000256" key="2">
    <source>
        <dbReference type="ARBA" id="ARBA00022676"/>
    </source>
</evidence>
<dbReference type="EMBL" id="NKXS01005301">
    <property type="protein sequence ID" value="PIN04023.1"/>
    <property type="molecule type" value="Genomic_DNA"/>
</dbReference>
<dbReference type="PANTHER" id="PTHR48044">
    <property type="entry name" value="GLYCOSYLTRANSFERASE"/>
    <property type="match status" value="1"/>
</dbReference>
<gene>
    <name evidence="6" type="ORF">CDL12_23448</name>
</gene>
<dbReference type="PANTHER" id="PTHR48044:SF39">
    <property type="entry name" value="GLYCOSYLTRANSFERASE"/>
    <property type="match status" value="1"/>
</dbReference>
<dbReference type="InterPro" id="IPR035595">
    <property type="entry name" value="UDP_glycos_trans_CS"/>
</dbReference>
<dbReference type="Pfam" id="PF00201">
    <property type="entry name" value="UDPGT"/>
    <property type="match status" value="1"/>
</dbReference>
<dbReference type="GO" id="GO:0016138">
    <property type="term" value="P:glycoside biosynthetic process"/>
    <property type="evidence" value="ECO:0007669"/>
    <property type="project" value="UniProtKB-ARBA"/>
</dbReference>
<comment type="caution">
    <text evidence="6">The sequence shown here is derived from an EMBL/GenBank/DDBJ whole genome shotgun (WGS) entry which is preliminary data.</text>
</comment>
<dbReference type="FunFam" id="3.40.50.2000:FF:000060">
    <property type="entry name" value="Glycosyltransferase"/>
    <property type="match status" value="1"/>
</dbReference>
<evidence type="ECO:0000313" key="6">
    <source>
        <dbReference type="EMBL" id="PIN04023.1"/>
    </source>
</evidence>
<dbReference type="PROSITE" id="PS00375">
    <property type="entry name" value="UDPGT"/>
    <property type="match status" value="1"/>
</dbReference>
<dbReference type="InterPro" id="IPR002213">
    <property type="entry name" value="UDP_glucos_trans"/>
</dbReference>
<evidence type="ECO:0000256" key="5">
    <source>
        <dbReference type="RuleBase" id="RU362057"/>
    </source>
</evidence>
<reference evidence="7" key="1">
    <citation type="journal article" date="2018" name="Gigascience">
        <title>Genome assembly of the Pink Ipe (Handroanthus impetiginosus, Bignoniaceae), a highly valued, ecologically keystone Neotropical timber forest tree.</title>
        <authorList>
            <person name="Silva-Junior O.B."/>
            <person name="Grattapaglia D."/>
            <person name="Novaes E."/>
            <person name="Collevatti R.G."/>
        </authorList>
    </citation>
    <scope>NUCLEOTIDE SEQUENCE [LARGE SCALE GENOMIC DNA]</scope>
    <source>
        <strain evidence="7">cv. UFG-1</strain>
    </source>
</reference>
<evidence type="ECO:0000256" key="3">
    <source>
        <dbReference type="ARBA" id="ARBA00022679"/>
    </source>
</evidence>
<evidence type="ECO:0000313" key="7">
    <source>
        <dbReference type="Proteomes" id="UP000231279"/>
    </source>
</evidence>
<accession>A0A2G9GFF8</accession>
<organism evidence="6 7">
    <name type="scientific">Handroanthus impetiginosus</name>
    <dbReference type="NCBI Taxonomy" id="429701"/>
    <lineage>
        <taxon>Eukaryota</taxon>
        <taxon>Viridiplantae</taxon>
        <taxon>Streptophyta</taxon>
        <taxon>Embryophyta</taxon>
        <taxon>Tracheophyta</taxon>
        <taxon>Spermatophyta</taxon>
        <taxon>Magnoliopsida</taxon>
        <taxon>eudicotyledons</taxon>
        <taxon>Gunneridae</taxon>
        <taxon>Pentapetalae</taxon>
        <taxon>asterids</taxon>
        <taxon>lamiids</taxon>
        <taxon>Lamiales</taxon>
        <taxon>Bignoniaceae</taxon>
        <taxon>Crescentiina</taxon>
        <taxon>Tabebuia alliance</taxon>
        <taxon>Handroanthus</taxon>
    </lineage>
</organism>
<proteinExistence type="inferred from homology"/>
<dbReference type="Proteomes" id="UP000231279">
    <property type="component" value="Unassembled WGS sequence"/>
</dbReference>
<name>A0A2G9GFF8_9LAMI</name>
<dbReference type="OrthoDB" id="5835829at2759"/>
<evidence type="ECO:0000256" key="1">
    <source>
        <dbReference type="ARBA" id="ARBA00009995"/>
    </source>
</evidence>
<dbReference type="AlphaFoldDB" id="A0A2G9GFF8"/>
<keyword evidence="3 4" id="KW-0808">Transferase</keyword>
<dbReference type="GO" id="GO:0008194">
    <property type="term" value="F:UDP-glycosyltransferase activity"/>
    <property type="evidence" value="ECO:0007669"/>
    <property type="project" value="InterPro"/>
</dbReference>
<dbReference type="Gene3D" id="3.40.50.2000">
    <property type="entry name" value="Glycogen Phosphorylase B"/>
    <property type="match status" value="2"/>
</dbReference>
<keyword evidence="7" id="KW-1185">Reference proteome</keyword>
<dbReference type="EC" id="2.4.1.-" evidence="5"/>
<sequence>MDADENTAITRVLMFPWLGYGHITPYLELAKKLTTRGFFIYLYSTPATLRCMKQKRKTFSHSIKLVPLLLPNLRGLSRRFYTTNGLPPNLMPKLKEAFDLSAKGFSYMLAFLKPDLLIYDFLQPWAPMVAKERNIPAVEFITSSSTMTCFMFHYFKNPEEKFPYSEIYFRDYESSNMRRLLDCASNPKERDMASEGVERSCNIVLIKGFRDIEDKYIDYVTSLVGKKFVPVGPLVQEPIADEKDDGSSEIFSWLEKKEKKSTVFVSFGSEYFLTKEDIDEIAHGLELSKINFIWVVRFPKGENGRNGLLQKTLPKGFLERVGERGKILQGWAPQTKILRHDNTGGFVSHCGWNSVIESMNFGVPIIAVPMHLDQPINARLVEEVGVGIEVVRDRNRKLHRETLAAVIKQVVMEDCGEAVRQKAAFMSEKLKSKGDQEIEEVVKELVSLRNLETRAKSRISLCY</sequence>
<comment type="similarity">
    <text evidence="1 4">Belongs to the UDP-glycosyltransferase family.</text>
</comment>
<evidence type="ECO:0000256" key="4">
    <source>
        <dbReference type="RuleBase" id="RU003718"/>
    </source>
</evidence>
<protein>
    <recommendedName>
        <fullName evidence="5">Glycosyltransferase</fullName>
        <ecNumber evidence="5">2.4.1.-</ecNumber>
    </recommendedName>
</protein>
<keyword evidence="2 4" id="KW-0328">Glycosyltransferase</keyword>